<proteinExistence type="predicted"/>
<dbReference type="AlphaFoldDB" id="A0A1M5KZF2"/>
<sequence length="62" mass="6600">MKKLVFAMGCFAAILLTSSCTADSPVETKNENLTTPSKPPVPRTDTSADGNEEITPPRPPQP</sequence>
<evidence type="ECO:0000256" key="2">
    <source>
        <dbReference type="SAM" id="SignalP"/>
    </source>
</evidence>
<dbReference type="Proteomes" id="UP000184516">
    <property type="component" value="Unassembled WGS sequence"/>
</dbReference>
<reference evidence="4" key="1">
    <citation type="submission" date="2016-11" db="EMBL/GenBank/DDBJ databases">
        <authorList>
            <person name="Varghese N."/>
            <person name="Submissions S."/>
        </authorList>
    </citation>
    <scope>NUCLEOTIDE SEQUENCE [LARGE SCALE GENOMIC DNA]</scope>
    <source>
        <strain evidence="4">DSM 19978</strain>
    </source>
</reference>
<protein>
    <submittedName>
        <fullName evidence="3">Uncharacterized protein</fullName>
    </submittedName>
</protein>
<keyword evidence="4" id="KW-1185">Reference proteome</keyword>
<feature type="chain" id="PRO_5009911851" evidence="2">
    <location>
        <begin position="23"/>
        <end position="62"/>
    </location>
</feature>
<evidence type="ECO:0000313" key="3">
    <source>
        <dbReference type="EMBL" id="SHG57879.1"/>
    </source>
</evidence>
<name>A0A1M5KZF2_9FLAO</name>
<organism evidence="3 4">
    <name type="scientific">Flavobacterium fluvii</name>
    <dbReference type="NCBI Taxonomy" id="468056"/>
    <lineage>
        <taxon>Bacteria</taxon>
        <taxon>Pseudomonadati</taxon>
        <taxon>Bacteroidota</taxon>
        <taxon>Flavobacteriia</taxon>
        <taxon>Flavobacteriales</taxon>
        <taxon>Flavobacteriaceae</taxon>
        <taxon>Flavobacterium</taxon>
    </lineage>
</organism>
<dbReference type="RefSeq" id="WP_141226148.1">
    <property type="nucleotide sequence ID" value="NZ_FQWB01000005.1"/>
</dbReference>
<evidence type="ECO:0000256" key="1">
    <source>
        <dbReference type="SAM" id="MobiDB-lite"/>
    </source>
</evidence>
<keyword evidence="2" id="KW-0732">Signal</keyword>
<evidence type="ECO:0000313" key="4">
    <source>
        <dbReference type="Proteomes" id="UP000184516"/>
    </source>
</evidence>
<dbReference type="PROSITE" id="PS51257">
    <property type="entry name" value="PROKAR_LIPOPROTEIN"/>
    <property type="match status" value="1"/>
</dbReference>
<feature type="region of interest" description="Disordered" evidence="1">
    <location>
        <begin position="21"/>
        <end position="62"/>
    </location>
</feature>
<feature type="signal peptide" evidence="2">
    <location>
        <begin position="1"/>
        <end position="22"/>
    </location>
</feature>
<dbReference type="EMBL" id="FQWB01000005">
    <property type="protein sequence ID" value="SHG57879.1"/>
    <property type="molecule type" value="Genomic_DNA"/>
</dbReference>
<dbReference type="OrthoDB" id="1377240at2"/>
<accession>A0A1M5KZF2</accession>
<gene>
    <name evidence="3" type="ORF">SAMN05443549_1059</name>
</gene>